<dbReference type="AlphaFoldDB" id="A0A0E9V590"/>
<name>A0A0E9V590_ANGAN</name>
<sequence length="20" mass="2227">MHCFNLSKLPSAFSALVFIT</sequence>
<accession>A0A0E9V590</accession>
<evidence type="ECO:0000313" key="1">
    <source>
        <dbReference type="EMBL" id="JAH73249.1"/>
    </source>
</evidence>
<proteinExistence type="predicted"/>
<dbReference type="EMBL" id="GBXM01035328">
    <property type="protein sequence ID" value="JAH73249.1"/>
    <property type="molecule type" value="Transcribed_RNA"/>
</dbReference>
<organism evidence="1">
    <name type="scientific">Anguilla anguilla</name>
    <name type="common">European freshwater eel</name>
    <name type="synonym">Muraena anguilla</name>
    <dbReference type="NCBI Taxonomy" id="7936"/>
    <lineage>
        <taxon>Eukaryota</taxon>
        <taxon>Metazoa</taxon>
        <taxon>Chordata</taxon>
        <taxon>Craniata</taxon>
        <taxon>Vertebrata</taxon>
        <taxon>Euteleostomi</taxon>
        <taxon>Actinopterygii</taxon>
        <taxon>Neopterygii</taxon>
        <taxon>Teleostei</taxon>
        <taxon>Anguilliformes</taxon>
        <taxon>Anguillidae</taxon>
        <taxon>Anguilla</taxon>
    </lineage>
</organism>
<reference evidence="1" key="1">
    <citation type="submission" date="2014-11" db="EMBL/GenBank/DDBJ databases">
        <authorList>
            <person name="Amaro Gonzalez C."/>
        </authorList>
    </citation>
    <scope>NUCLEOTIDE SEQUENCE</scope>
</reference>
<reference evidence="1" key="2">
    <citation type="journal article" date="2015" name="Fish Shellfish Immunol.">
        <title>Early steps in the European eel (Anguilla anguilla)-Vibrio vulnificus interaction in the gills: Role of the RtxA13 toxin.</title>
        <authorList>
            <person name="Callol A."/>
            <person name="Pajuelo D."/>
            <person name="Ebbesson L."/>
            <person name="Teles M."/>
            <person name="MacKenzie S."/>
            <person name="Amaro C."/>
        </authorList>
    </citation>
    <scope>NUCLEOTIDE SEQUENCE</scope>
</reference>
<protein>
    <submittedName>
        <fullName evidence="1">Uncharacterized protein</fullName>
    </submittedName>
</protein>